<keyword evidence="9" id="KW-1185">Reference proteome</keyword>
<protein>
    <submittedName>
        <fullName evidence="8">DUF3817 domain-containing protein</fullName>
    </submittedName>
</protein>
<evidence type="ECO:0000256" key="1">
    <source>
        <dbReference type="ARBA" id="ARBA00004651"/>
    </source>
</evidence>
<dbReference type="InterPro" id="IPR023845">
    <property type="entry name" value="DUF3817_TM"/>
</dbReference>
<evidence type="ECO:0000256" key="5">
    <source>
        <dbReference type="ARBA" id="ARBA00023136"/>
    </source>
</evidence>
<keyword evidence="4 6" id="KW-1133">Transmembrane helix</keyword>
<evidence type="ECO:0000259" key="7">
    <source>
        <dbReference type="Pfam" id="PF12823"/>
    </source>
</evidence>
<dbReference type="RefSeq" id="WP_253236516.1">
    <property type="nucleotide sequence ID" value="NZ_JAMYJR010000004.1"/>
</dbReference>
<sequence length="108" mass="12360">MQPYRIFRITAVAEAFSWAGLLVGMYLKRVAEVTDLGVWFFGRLHGLLFVLYILAALWVARTERWSIWRTLIGLAASIPPFTSLIFERWVAKRRTTPDAAISEMSIPS</sequence>
<evidence type="ECO:0000256" key="3">
    <source>
        <dbReference type="ARBA" id="ARBA00022692"/>
    </source>
</evidence>
<evidence type="ECO:0000256" key="2">
    <source>
        <dbReference type="ARBA" id="ARBA00022475"/>
    </source>
</evidence>
<evidence type="ECO:0000256" key="6">
    <source>
        <dbReference type="SAM" id="Phobius"/>
    </source>
</evidence>
<feature type="transmembrane region" description="Helical" evidence="6">
    <location>
        <begin position="39"/>
        <end position="60"/>
    </location>
</feature>
<dbReference type="PANTHER" id="PTHR40077:SF1">
    <property type="entry name" value="MEMBRANE PROTEIN"/>
    <property type="match status" value="1"/>
</dbReference>
<dbReference type="NCBIfam" id="TIGR03954">
    <property type="entry name" value="integ_memb_HG"/>
    <property type="match status" value="1"/>
</dbReference>
<gene>
    <name evidence="8" type="ORF">M1L60_07185</name>
</gene>
<keyword evidence="3 6" id="KW-0812">Transmembrane</keyword>
<keyword evidence="2" id="KW-1003">Cell membrane</keyword>
<accession>A0ABT1DHR6</accession>
<feature type="transmembrane region" description="Helical" evidence="6">
    <location>
        <begin position="6"/>
        <end position="27"/>
    </location>
</feature>
<organism evidence="8 9">
    <name type="scientific">Paractinoplanes aksuensis</name>
    <dbReference type="NCBI Taxonomy" id="2939490"/>
    <lineage>
        <taxon>Bacteria</taxon>
        <taxon>Bacillati</taxon>
        <taxon>Actinomycetota</taxon>
        <taxon>Actinomycetes</taxon>
        <taxon>Micromonosporales</taxon>
        <taxon>Micromonosporaceae</taxon>
        <taxon>Paractinoplanes</taxon>
    </lineage>
</organism>
<feature type="domain" description="DUF3817" evidence="7">
    <location>
        <begin position="5"/>
        <end position="91"/>
    </location>
</feature>
<dbReference type="EMBL" id="JAMYJR010000004">
    <property type="protein sequence ID" value="MCO8270378.1"/>
    <property type="molecule type" value="Genomic_DNA"/>
</dbReference>
<dbReference type="Pfam" id="PF12823">
    <property type="entry name" value="DUF3817"/>
    <property type="match status" value="1"/>
</dbReference>
<comment type="subcellular location">
    <subcellularLocation>
        <location evidence="1">Cell membrane</location>
        <topology evidence="1">Multi-pass membrane protein</topology>
    </subcellularLocation>
</comment>
<keyword evidence="5 6" id="KW-0472">Membrane</keyword>
<name>A0ABT1DHR6_9ACTN</name>
<proteinExistence type="predicted"/>
<dbReference type="Proteomes" id="UP001523369">
    <property type="component" value="Unassembled WGS sequence"/>
</dbReference>
<comment type="caution">
    <text evidence="8">The sequence shown here is derived from an EMBL/GenBank/DDBJ whole genome shotgun (WGS) entry which is preliminary data.</text>
</comment>
<reference evidence="8 9" key="1">
    <citation type="submission" date="2022-06" db="EMBL/GenBank/DDBJ databases">
        <title>New Species of the Genus Actinoplanes, ActinopZanes ferrugineus.</title>
        <authorList>
            <person name="Ding P."/>
        </authorList>
    </citation>
    <scope>NUCLEOTIDE SEQUENCE [LARGE SCALE GENOMIC DNA]</scope>
    <source>
        <strain evidence="8 9">TRM88003</strain>
    </source>
</reference>
<dbReference type="PANTHER" id="PTHR40077">
    <property type="entry name" value="MEMBRANE PROTEIN-RELATED"/>
    <property type="match status" value="1"/>
</dbReference>
<evidence type="ECO:0000256" key="4">
    <source>
        <dbReference type="ARBA" id="ARBA00022989"/>
    </source>
</evidence>
<evidence type="ECO:0000313" key="8">
    <source>
        <dbReference type="EMBL" id="MCO8270378.1"/>
    </source>
</evidence>
<evidence type="ECO:0000313" key="9">
    <source>
        <dbReference type="Proteomes" id="UP001523369"/>
    </source>
</evidence>